<organism evidence="3 4">
    <name type="scientific">Paractinoplanes bogorensis</name>
    <dbReference type="NCBI Taxonomy" id="1610840"/>
    <lineage>
        <taxon>Bacteria</taxon>
        <taxon>Bacillati</taxon>
        <taxon>Actinomycetota</taxon>
        <taxon>Actinomycetes</taxon>
        <taxon>Micromonosporales</taxon>
        <taxon>Micromonosporaceae</taxon>
        <taxon>Paractinoplanes</taxon>
    </lineage>
</organism>
<reference evidence="3 4" key="1">
    <citation type="submission" date="2021-06" db="EMBL/GenBank/DDBJ databases">
        <title>Actinoplanes lichenicola sp. nov., and Actinoplanes ovalisporus sp. nov., isolated from lichen in Thailand.</title>
        <authorList>
            <person name="Saeng-In P."/>
            <person name="Kanchanasin P."/>
            <person name="Yuki M."/>
            <person name="Kudo T."/>
            <person name="Ohkuma M."/>
            <person name="Phongsopitanun W."/>
            <person name="Tanasupawat S."/>
        </authorList>
    </citation>
    <scope>NUCLEOTIDE SEQUENCE [LARGE SCALE GENOMIC DNA]</scope>
    <source>
        <strain evidence="3 4">NBRC 110975</strain>
    </source>
</reference>
<dbReference type="PROSITE" id="PS51257">
    <property type="entry name" value="PROKAR_LIPOPROTEIN"/>
    <property type="match status" value="1"/>
</dbReference>
<dbReference type="Proteomes" id="UP001519654">
    <property type="component" value="Unassembled WGS sequence"/>
</dbReference>
<proteinExistence type="predicted"/>
<feature type="region of interest" description="Disordered" evidence="1">
    <location>
        <begin position="19"/>
        <end position="41"/>
    </location>
</feature>
<evidence type="ECO:0000256" key="2">
    <source>
        <dbReference type="SAM" id="SignalP"/>
    </source>
</evidence>
<evidence type="ECO:0000256" key="1">
    <source>
        <dbReference type="SAM" id="MobiDB-lite"/>
    </source>
</evidence>
<dbReference type="EMBL" id="JAHKKG010000005">
    <property type="protein sequence ID" value="MBU2665391.1"/>
    <property type="molecule type" value="Genomic_DNA"/>
</dbReference>
<sequence length="311" mass="32534">MRRRAAWFTMTVLLAGCASTTPETPPGPGGPASGAVPAPGSAATLDRLRERARVVLANYDAALAKSKLVLVPGQESREVGALEPANEHLKQVIGAGRLRPAGELPGAPREKGEAVWPTGERVSLSVISAAEGLSRLAQGRDCAGCVPHTVTAARLTTMRVATSRGPATVPAWEYTLQGTKMRVLRTALDSGPTSVDPPAGNPDDIPDGNAPESFRVEGRRLILKLVGPAEGADKPCGEDYRPEAVEGENAVAVLVQRRPYSGPEPSTPSGTEWGCTLVGHERFATVTLTAPLNGRTVLEVQQGQPVPLSTL</sequence>
<keyword evidence="2" id="KW-0732">Signal</keyword>
<evidence type="ECO:0008006" key="5">
    <source>
        <dbReference type="Google" id="ProtNLM"/>
    </source>
</evidence>
<feature type="chain" id="PRO_5045720179" description="Lipoprotein" evidence="2">
    <location>
        <begin position="21"/>
        <end position="311"/>
    </location>
</feature>
<protein>
    <recommendedName>
        <fullName evidence="5">Lipoprotein</fullName>
    </recommendedName>
</protein>
<evidence type="ECO:0000313" key="4">
    <source>
        <dbReference type="Proteomes" id="UP001519654"/>
    </source>
</evidence>
<evidence type="ECO:0000313" key="3">
    <source>
        <dbReference type="EMBL" id="MBU2665391.1"/>
    </source>
</evidence>
<name>A0ABS5YQN1_9ACTN</name>
<accession>A0ABS5YQN1</accession>
<gene>
    <name evidence="3" type="ORF">KOI35_17940</name>
</gene>
<feature type="signal peptide" evidence="2">
    <location>
        <begin position="1"/>
        <end position="20"/>
    </location>
</feature>
<comment type="caution">
    <text evidence="3">The sequence shown here is derived from an EMBL/GenBank/DDBJ whole genome shotgun (WGS) entry which is preliminary data.</text>
</comment>
<feature type="region of interest" description="Disordered" evidence="1">
    <location>
        <begin position="189"/>
        <end position="209"/>
    </location>
</feature>
<keyword evidence="4" id="KW-1185">Reference proteome</keyword>
<dbReference type="RefSeq" id="WP_215788601.1">
    <property type="nucleotide sequence ID" value="NZ_JAHKKG010000005.1"/>
</dbReference>